<dbReference type="Gene3D" id="2.60.40.10">
    <property type="entry name" value="Immunoglobulins"/>
    <property type="match status" value="2"/>
</dbReference>
<evidence type="ECO:0000313" key="5">
    <source>
        <dbReference type="Proteomes" id="UP000618795"/>
    </source>
</evidence>
<dbReference type="Proteomes" id="UP000618795">
    <property type="component" value="Unassembled WGS sequence"/>
</dbReference>
<organism evidence="4 5">
    <name type="scientific">Streptomyces filipinensis</name>
    <dbReference type="NCBI Taxonomy" id="66887"/>
    <lineage>
        <taxon>Bacteria</taxon>
        <taxon>Bacillati</taxon>
        <taxon>Actinomycetota</taxon>
        <taxon>Actinomycetes</taxon>
        <taxon>Kitasatosporales</taxon>
        <taxon>Streptomycetaceae</taxon>
        <taxon>Streptomyces</taxon>
    </lineage>
</organism>
<comment type="caution">
    <text evidence="4">The sequence shown here is derived from an EMBL/GenBank/DDBJ whole genome shotgun (WGS) entry which is preliminary data.</text>
</comment>
<gene>
    <name evidence="4" type="ORF">GCM10010260_60090</name>
</gene>
<dbReference type="InterPro" id="IPR013783">
    <property type="entry name" value="Ig-like_fold"/>
</dbReference>
<dbReference type="SUPFAM" id="SSF49265">
    <property type="entry name" value="Fibronectin type III"/>
    <property type="match status" value="2"/>
</dbReference>
<evidence type="ECO:0000259" key="3">
    <source>
        <dbReference type="PROSITE" id="PS50853"/>
    </source>
</evidence>
<keyword evidence="2" id="KW-0624">Polysaccharide degradation</keyword>
<sequence length="221" mass="23296">MWGKGLADSLTACHPASGTSVVSKDHTAPTAPTGLAVTVNQSQDLDFTWNPSVGAVSYDVYRAERADGPFSKVAETSSTSTGGRILYEDMTSQRGYTYWYRVTAVDAAANQSAPSTAVPGMRPSVNPAGRPQGLTATNDRHDGIALDWADNSEPDVREYRTDHFANTGTGFGLLATVPKGTSEYLDTAVNPGSGDYYYVTALNSSGTESGPSTVVEGFHPS</sequence>
<dbReference type="GO" id="GO:0016798">
    <property type="term" value="F:hydrolase activity, acting on glycosyl bonds"/>
    <property type="evidence" value="ECO:0007669"/>
    <property type="project" value="UniProtKB-KW"/>
</dbReference>
<evidence type="ECO:0000313" key="4">
    <source>
        <dbReference type="EMBL" id="GGV13124.1"/>
    </source>
</evidence>
<dbReference type="AlphaFoldDB" id="A0A918MEH0"/>
<keyword evidence="5" id="KW-1185">Reference proteome</keyword>
<keyword evidence="1" id="KW-0378">Hydrolase</keyword>
<dbReference type="EMBL" id="BMTD01000015">
    <property type="protein sequence ID" value="GGV13124.1"/>
    <property type="molecule type" value="Genomic_DNA"/>
</dbReference>
<dbReference type="InterPro" id="IPR036116">
    <property type="entry name" value="FN3_sf"/>
</dbReference>
<keyword evidence="2" id="KW-0119">Carbohydrate metabolism</keyword>
<dbReference type="PROSITE" id="PS50853">
    <property type="entry name" value="FN3"/>
    <property type="match status" value="1"/>
</dbReference>
<evidence type="ECO:0000256" key="2">
    <source>
        <dbReference type="ARBA" id="ARBA00023326"/>
    </source>
</evidence>
<dbReference type="InterPro" id="IPR003961">
    <property type="entry name" value="FN3_dom"/>
</dbReference>
<protein>
    <recommendedName>
        <fullName evidence="3">Fibronectin type-III domain-containing protein</fullName>
    </recommendedName>
</protein>
<proteinExistence type="predicted"/>
<evidence type="ECO:0000256" key="1">
    <source>
        <dbReference type="ARBA" id="ARBA00023295"/>
    </source>
</evidence>
<dbReference type="GO" id="GO:0000272">
    <property type="term" value="P:polysaccharide catabolic process"/>
    <property type="evidence" value="ECO:0007669"/>
    <property type="project" value="UniProtKB-KW"/>
</dbReference>
<reference evidence="4" key="1">
    <citation type="journal article" date="2014" name="Int. J. Syst. Evol. Microbiol.">
        <title>Complete genome sequence of Corynebacterium casei LMG S-19264T (=DSM 44701T), isolated from a smear-ripened cheese.</title>
        <authorList>
            <consortium name="US DOE Joint Genome Institute (JGI-PGF)"/>
            <person name="Walter F."/>
            <person name="Albersmeier A."/>
            <person name="Kalinowski J."/>
            <person name="Ruckert C."/>
        </authorList>
    </citation>
    <scope>NUCLEOTIDE SEQUENCE</scope>
    <source>
        <strain evidence="4">JCM 4369</strain>
    </source>
</reference>
<reference evidence="4" key="2">
    <citation type="submission" date="2020-09" db="EMBL/GenBank/DDBJ databases">
        <authorList>
            <person name="Sun Q."/>
            <person name="Ohkuma M."/>
        </authorList>
    </citation>
    <scope>NUCLEOTIDE SEQUENCE</scope>
    <source>
        <strain evidence="4">JCM 4369</strain>
    </source>
</reference>
<dbReference type="CDD" id="cd00063">
    <property type="entry name" value="FN3"/>
    <property type="match status" value="1"/>
</dbReference>
<accession>A0A918MEH0</accession>
<name>A0A918MEH0_9ACTN</name>
<feature type="domain" description="Fibronectin type-III" evidence="3">
    <location>
        <begin position="130"/>
        <end position="221"/>
    </location>
</feature>
<keyword evidence="1" id="KW-0326">Glycosidase</keyword>